<dbReference type="AlphaFoldDB" id="A0A841H7B6"/>
<evidence type="ECO:0008006" key="3">
    <source>
        <dbReference type="Google" id="ProtNLM"/>
    </source>
</evidence>
<accession>A0A841H7B6</accession>
<sequence length="251" mass="28726">MTFEEFESEAHRLFATIPPEFRGGVETVRVSGRTVLHPELPDVYTMGECATGELDYEDGVPEPTRSEVRLFYGSFRALAEQDEDFDWQGELWETLTHEIRHHRESAAGEDALEDYDDASDENFKRRDGLSFDPFFYRGGEPAGEGVWEVDDDVFVEMIVDERRVSPEQDIEVIIDGERIGVPVPDDLGDVCFLYLEGFGETPGDVTVVLVRRIGFWEQLRTLFRREEPIVAEWTLAEGDWVRRGPAGDRPD</sequence>
<dbReference type="RefSeq" id="WP_170039223.1">
    <property type="nucleotide sequence ID" value="NZ_JABDTL010000002.1"/>
</dbReference>
<proteinExistence type="predicted"/>
<dbReference type="InterPro" id="IPR038555">
    <property type="entry name" value="Zincin_1_sf"/>
</dbReference>
<organism evidence="1 2">
    <name type="scientific">Longimicrobium terrae</name>
    <dbReference type="NCBI Taxonomy" id="1639882"/>
    <lineage>
        <taxon>Bacteria</taxon>
        <taxon>Pseudomonadati</taxon>
        <taxon>Gemmatimonadota</taxon>
        <taxon>Longimicrobiia</taxon>
        <taxon>Longimicrobiales</taxon>
        <taxon>Longimicrobiaceae</taxon>
        <taxon>Longimicrobium</taxon>
    </lineage>
</organism>
<comment type="caution">
    <text evidence="1">The sequence shown here is derived from an EMBL/GenBank/DDBJ whole genome shotgun (WGS) entry which is preliminary data.</text>
</comment>
<evidence type="ECO:0000313" key="2">
    <source>
        <dbReference type="Proteomes" id="UP000582837"/>
    </source>
</evidence>
<name>A0A841H7B6_9BACT</name>
<dbReference type="Gene3D" id="3.30.2010.20">
    <property type="match status" value="1"/>
</dbReference>
<dbReference type="EMBL" id="JACHIA010000038">
    <property type="protein sequence ID" value="MBB6074051.1"/>
    <property type="molecule type" value="Genomic_DNA"/>
</dbReference>
<evidence type="ECO:0000313" key="1">
    <source>
        <dbReference type="EMBL" id="MBB6074051.1"/>
    </source>
</evidence>
<reference evidence="1 2" key="1">
    <citation type="submission" date="2020-08" db="EMBL/GenBank/DDBJ databases">
        <title>Genomic Encyclopedia of Type Strains, Phase IV (KMG-IV): sequencing the most valuable type-strain genomes for metagenomic binning, comparative biology and taxonomic classification.</title>
        <authorList>
            <person name="Goeker M."/>
        </authorList>
    </citation>
    <scope>NUCLEOTIDE SEQUENCE [LARGE SCALE GENOMIC DNA]</scope>
    <source>
        <strain evidence="1 2">DSM 29007</strain>
    </source>
</reference>
<gene>
    <name evidence="1" type="ORF">HNQ61_005732</name>
</gene>
<protein>
    <recommendedName>
        <fullName evidence="3">Metallopeptidase family protein</fullName>
    </recommendedName>
</protein>
<dbReference type="SUPFAM" id="SSF55486">
    <property type="entry name" value="Metalloproteases ('zincins'), catalytic domain"/>
    <property type="match status" value="1"/>
</dbReference>
<dbReference type="Proteomes" id="UP000582837">
    <property type="component" value="Unassembled WGS sequence"/>
</dbReference>
<keyword evidence="2" id="KW-1185">Reference proteome</keyword>